<dbReference type="PANTHER" id="PTHR48100">
    <property type="entry name" value="BROAD-SPECIFICITY PHOSPHATASE YOR283W-RELATED"/>
    <property type="match status" value="1"/>
</dbReference>
<dbReference type="InterPro" id="IPR029033">
    <property type="entry name" value="His_PPase_superfam"/>
</dbReference>
<dbReference type="InterPro" id="IPR050275">
    <property type="entry name" value="PGM_Phosphatase"/>
</dbReference>
<dbReference type="STRING" id="1817813.A2008_07760"/>
<dbReference type="GO" id="GO:0016791">
    <property type="term" value="F:phosphatase activity"/>
    <property type="evidence" value="ECO:0007669"/>
    <property type="project" value="TreeGrafter"/>
</dbReference>
<reference evidence="2 3" key="1">
    <citation type="journal article" date="2016" name="Nat. Commun.">
        <title>Thousands of microbial genomes shed light on interconnected biogeochemical processes in an aquifer system.</title>
        <authorList>
            <person name="Anantharaman K."/>
            <person name="Brown C.T."/>
            <person name="Hug L.A."/>
            <person name="Sharon I."/>
            <person name="Castelle C.J."/>
            <person name="Probst A.J."/>
            <person name="Thomas B.C."/>
            <person name="Singh A."/>
            <person name="Wilkins M.J."/>
            <person name="Karaoz U."/>
            <person name="Brodie E.L."/>
            <person name="Williams K.H."/>
            <person name="Hubbard S.S."/>
            <person name="Banfield J.F."/>
        </authorList>
    </citation>
    <scope>NUCLEOTIDE SEQUENCE [LARGE SCALE GENOMIC DNA]</scope>
</reference>
<evidence type="ECO:0008006" key="4">
    <source>
        <dbReference type="Google" id="ProtNLM"/>
    </source>
</evidence>
<proteinExistence type="predicted"/>
<feature type="binding site" evidence="1">
    <location>
        <position position="60"/>
    </location>
    <ligand>
        <name>substrate</name>
    </ligand>
</feature>
<dbReference type="AlphaFoldDB" id="A0A1F7WUL0"/>
<sequence>MIKHIYLLRHASTSEEKLIFKGVIDTPLSQKGIEEACAMADKFAAKKIEFGAVYSSPLSRAVDTAVLAGGGLAVKTSPLLTDIDCGEWENRAVEAVMKEEPALFAGWRENPAGFEFPGGESVAAAARRAADFLGEITARETAADVLVVTHRLIINAMVLSALEIDFNKYWRFRYDNCSYTVIGVDNGYCLKAMNVN</sequence>
<gene>
    <name evidence="2" type="ORF">A2008_07760</name>
</gene>
<dbReference type="Pfam" id="PF00300">
    <property type="entry name" value="His_Phos_1"/>
    <property type="match status" value="1"/>
</dbReference>
<evidence type="ECO:0000313" key="2">
    <source>
        <dbReference type="EMBL" id="OGM06504.1"/>
    </source>
</evidence>
<name>A0A1F7WUL0_9BACT</name>
<dbReference type="Proteomes" id="UP000178735">
    <property type="component" value="Unassembled WGS sequence"/>
</dbReference>
<protein>
    <recommendedName>
        <fullName evidence="4">Phosphoglycerate mutase</fullName>
    </recommendedName>
</protein>
<organism evidence="2 3">
    <name type="scientific">Candidatus Wallbacteria bacterium GWC2_49_35</name>
    <dbReference type="NCBI Taxonomy" id="1817813"/>
    <lineage>
        <taxon>Bacteria</taxon>
        <taxon>Candidatus Walliibacteriota</taxon>
    </lineage>
</organism>
<accession>A0A1F7WUL0</accession>
<comment type="caution">
    <text evidence="2">The sequence shown here is derived from an EMBL/GenBank/DDBJ whole genome shotgun (WGS) entry which is preliminary data.</text>
</comment>
<dbReference type="SUPFAM" id="SSF53254">
    <property type="entry name" value="Phosphoglycerate mutase-like"/>
    <property type="match status" value="1"/>
</dbReference>
<dbReference type="Gene3D" id="3.40.50.1240">
    <property type="entry name" value="Phosphoglycerate mutase-like"/>
    <property type="match status" value="1"/>
</dbReference>
<dbReference type="CDD" id="cd07067">
    <property type="entry name" value="HP_PGM_like"/>
    <property type="match status" value="1"/>
</dbReference>
<evidence type="ECO:0000256" key="1">
    <source>
        <dbReference type="PIRSR" id="PIRSR613078-2"/>
    </source>
</evidence>
<dbReference type="SMART" id="SM00855">
    <property type="entry name" value="PGAM"/>
    <property type="match status" value="1"/>
</dbReference>
<dbReference type="EMBL" id="MGFH01000060">
    <property type="protein sequence ID" value="OGM06504.1"/>
    <property type="molecule type" value="Genomic_DNA"/>
</dbReference>
<dbReference type="InterPro" id="IPR013078">
    <property type="entry name" value="His_Pase_superF_clade-1"/>
</dbReference>
<evidence type="ECO:0000313" key="3">
    <source>
        <dbReference type="Proteomes" id="UP000178735"/>
    </source>
</evidence>